<dbReference type="InterPro" id="IPR046253">
    <property type="entry name" value="DUF6286"/>
</dbReference>
<keyword evidence="2" id="KW-0472">Membrane</keyword>
<keyword evidence="5" id="KW-1185">Reference proteome</keyword>
<comment type="caution">
    <text evidence="4">The sequence shown here is derived from an EMBL/GenBank/DDBJ whole genome shotgun (WGS) entry which is preliminary data.</text>
</comment>
<sequence>MPVLDEPDGPPEGTGEPPAGATAPPAGPQGRARRFWSRRRLPAALLSLLLLLGLALLLYDIVAVRAGRKAMQWRKTLARELAERPLDDTWVLTGAGIAAVLGLWLLLLALTPGRRRLLPMTRYRPGVRGALHRDTAALVLRDRAMEVAGVQSARVRVKRRKAKVHAVSHFRELDEVRADLHSALAGGIGQLGLGHPPALAVRVSRPGRKG</sequence>
<keyword evidence="2" id="KW-1133">Transmembrane helix</keyword>
<evidence type="ECO:0000313" key="4">
    <source>
        <dbReference type="EMBL" id="NKI41182.1"/>
    </source>
</evidence>
<evidence type="ECO:0000256" key="1">
    <source>
        <dbReference type="SAM" id="MobiDB-lite"/>
    </source>
</evidence>
<keyword evidence="2" id="KW-0812">Transmembrane</keyword>
<evidence type="ECO:0000259" key="3">
    <source>
        <dbReference type="Pfam" id="PF19803"/>
    </source>
</evidence>
<dbReference type="Pfam" id="PF19803">
    <property type="entry name" value="DUF6286"/>
    <property type="match status" value="1"/>
</dbReference>
<evidence type="ECO:0000313" key="5">
    <source>
        <dbReference type="Proteomes" id="UP000772196"/>
    </source>
</evidence>
<reference evidence="4 5" key="1">
    <citation type="submission" date="2020-04" db="EMBL/GenBank/DDBJ databases">
        <title>Phylogenetic Diversity and Antibacterial Activity against Ralstonia solanacearum of Endophytic Actinomycete Isolated from Moss.</title>
        <authorList>
            <person name="Zhuang X."/>
        </authorList>
    </citation>
    <scope>NUCLEOTIDE SEQUENCE [LARGE SCALE GENOMIC DNA]</scope>
    <source>
        <strain evidence="4 5">LD120</strain>
    </source>
</reference>
<name>A0ABX1GZI4_9ACTN</name>
<feature type="region of interest" description="Disordered" evidence="1">
    <location>
        <begin position="1"/>
        <end position="31"/>
    </location>
</feature>
<feature type="compositionally biased region" description="Low complexity" evidence="1">
    <location>
        <begin position="11"/>
        <end position="24"/>
    </location>
</feature>
<feature type="transmembrane region" description="Helical" evidence="2">
    <location>
        <begin position="90"/>
        <end position="110"/>
    </location>
</feature>
<evidence type="ECO:0000256" key="2">
    <source>
        <dbReference type="SAM" id="Phobius"/>
    </source>
</evidence>
<feature type="transmembrane region" description="Helical" evidence="2">
    <location>
        <begin position="41"/>
        <end position="62"/>
    </location>
</feature>
<gene>
    <name evidence="4" type="ORF">HFV08_08025</name>
</gene>
<proteinExistence type="predicted"/>
<dbReference type="EMBL" id="JAAWWP010000004">
    <property type="protein sequence ID" value="NKI41182.1"/>
    <property type="molecule type" value="Genomic_DNA"/>
</dbReference>
<dbReference type="Proteomes" id="UP000772196">
    <property type="component" value="Unassembled WGS sequence"/>
</dbReference>
<organism evidence="4 5">
    <name type="scientific">Streptomyces physcomitrii</name>
    <dbReference type="NCBI Taxonomy" id="2724184"/>
    <lineage>
        <taxon>Bacteria</taxon>
        <taxon>Bacillati</taxon>
        <taxon>Actinomycetota</taxon>
        <taxon>Actinomycetes</taxon>
        <taxon>Kitasatosporales</taxon>
        <taxon>Streptomycetaceae</taxon>
        <taxon>Streptomyces</taxon>
    </lineage>
</organism>
<accession>A0ABX1GZI4</accession>
<feature type="domain" description="DUF6286" evidence="3">
    <location>
        <begin position="100"/>
        <end position="203"/>
    </location>
</feature>
<dbReference type="RefSeq" id="WP_168537889.1">
    <property type="nucleotide sequence ID" value="NZ_JAAWWP010000004.1"/>
</dbReference>
<protein>
    <recommendedName>
        <fullName evidence="3">DUF6286 domain-containing protein</fullName>
    </recommendedName>
</protein>